<organism evidence="5 6">
    <name type="scientific">Clohesyomyces aquaticus</name>
    <dbReference type="NCBI Taxonomy" id="1231657"/>
    <lineage>
        <taxon>Eukaryota</taxon>
        <taxon>Fungi</taxon>
        <taxon>Dikarya</taxon>
        <taxon>Ascomycota</taxon>
        <taxon>Pezizomycotina</taxon>
        <taxon>Dothideomycetes</taxon>
        <taxon>Pleosporomycetidae</taxon>
        <taxon>Pleosporales</taxon>
        <taxon>Lindgomycetaceae</taxon>
        <taxon>Clohesyomyces</taxon>
    </lineage>
</organism>
<evidence type="ECO:0000313" key="5">
    <source>
        <dbReference type="EMBL" id="ORY18940.1"/>
    </source>
</evidence>
<evidence type="ECO:0000256" key="3">
    <source>
        <dbReference type="PROSITE-ProRule" id="PRU00023"/>
    </source>
</evidence>
<dbReference type="SMART" id="SM00248">
    <property type="entry name" value="ANK"/>
    <property type="match status" value="4"/>
</dbReference>
<dbReference type="EMBL" id="MCFA01000004">
    <property type="protein sequence ID" value="ORY18940.1"/>
    <property type="molecule type" value="Genomic_DNA"/>
</dbReference>
<dbReference type="OrthoDB" id="4134574at2759"/>
<name>A0A1Y2A9G4_9PLEO</name>
<dbReference type="PANTHER" id="PTHR24198:SF165">
    <property type="entry name" value="ANKYRIN REPEAT-CONTAINING PROTEIN-RELATED"/>
    <property type="match status" value="1"/>
</dbReference>
<dbReference type="PROSITE" id="PS50088">
    <property type="entry name" value="ANK_REPEAT"/>
    <property type="match status" value="2"/>
</dbReference>
<evidence type="ECO:0000313" key="6">
    <source>
        <dbReference type="Proteomes" id="UP000193144"/>
    </source>
</evidence>
<feature type="region of interest" description="Disordered" evidence="4">
    <location>
        <begin position="175"/>
        <end position="215"/>
    </location>
</feature>
<comment type="caution">
    <text evidence="5">The sequence shown here is derived from an EMBL/GenBank/DDBJ whole genome shotgun (WGS) entry which is preliminary data.</text>
</comment>
<accession>A0A1Y2A9G4</accession>
<keyword evidence="1" id="KW-0677">Repeat</keyword>
<dbReference type="InterPro" id="IPR036770">
    <property type="entry name" value="Ankyrin_rpt-contain_sf"/>
</dbReference>
<gene>
    <name evidence="5" type="ORF">BCR34DRAFT_552974</name>
</gene>
<dbReference type="InterPro" id="IPR002110">
    <property type="entry name" value="Ankyrin_rpt"/>
</dbReference>
<feature type="repeat" description="ANK" evidence="3">
    <location>
        <begin position="280"/>
        <end position="312"/>
    </location>
</feature>
<feature type="compositionally biased region" description="Polar residues" evidence="4">
    <location>
        <begin position="196"/>
        <end position="212"/>
    </location>
</feature>
<keyword evidence="2 3" id="KW-0040">ANK repeat</keyword>
<dbReference type="STRING" id="1231657.A0A1Y2A9G4"/>
<dbReference type="PANTHER" id="PTHR24198">
    <property type="entry name" value="ANKYRIN REPEAT AND PROTEIN KINASE DOMAIN-CONTAINING PROTEIN"/>
    <property type="match status" value="1"/>
</dbReference>
<feature type="repeat" description="ANK" evidence="3">
    <location>
        <begin position="314"/>
        <end position="346"/>
    </location>
</feature>
<protein>
    <submittedName>
        <fullName evidence="5">Ankyrin repeat-containing domain protein</fullName>
    </submittedName>
</protein>
<evidence type="ECO:0000256" key="2">
    <source>
        <dbReference type="ARBA" id="ARBA00023043"/>
    </source>
</evidence>
<keyword evidence="6" id="KW-1185">Reference proteome</keyword>
<evidence type="ECO:0000256" key="4">
    <source>
        <dbReference type="SAM" id="MobiDB-lite"/>
    </source>
</evidence>
<dbReference type="Gene3D" id="1.25.40.20">
    <property type="entry name" value="Ankyrin repeat-containing domain"/>
    <property type="match status" value="1"/>
</dbReference>
<dbReference type="SUPFAM" id="SSF48403">
    <property type="entry name" value="Ankyrin repeat"/>
    <property type="match status" value="1"/>
</dbReference>
<dbReference type="Pfam" id="PF12796">
    <property type="entry name" value="Ank_2"/>
    <property type="match status" value="1"/>
</dbReference>
<proteinExistence type="predicted"/>
<dbReference type="PROSITE" id="PS50297">
    <property type="entry name" value="ANK_REP_REGION"/>
    <property type="match status" value="1"/>
</dbReference>
<dbReference type="AlphaFoldDB" id="A0A1Y2A9G4"/>
<reference evidence="5 6" key="1">
    <citation type="submission" date="2016-07" db="EMBL/GenBank/DDBJ databases">
        <title>Pervasive Adenine N6-methylation of Active Genes in Fungi.</title>
        <authorList>
            <consortium name="DOE Joint Genome Institute"/>
            <person name="Mondo S.J."/>
            <person name="Dannebaum R.O."/>
            <person name="Kuo R.C."/>
            <person name="Labutti K."/>
            <person name="Haridas S."/>
            <person name="Kuo A."/>
            <person name="Salamov A."/>
            <person name="Ahrendt S.R."/>
            <person name="Lipzen A."/>
            <person name="Sullivan W."/>
            <person name="Andreopoulos W.B."/>
            <person name="Clum A."/>
            <person name="Lindquist E."/>
            <person name="Daum C."/>
            <person name="Ramamoorthy G.K."/>
            <person name="Gryganskyi A."/>
            <person name="Culley D."/>
            <person name="Magnuson J.K."/>
            <person name="James T.Y."/>
            <person name="O'Malley M.A."/>
            <person name="Stajich J.E."/>
            <person name="Spatafora J.W."/>
            <person name="Visel A."/>
            <person name="Grigoriev I.V."/>
        </authorList>
    </citation>
    <scope>NUCLEOTIDE SEQUENCE [LARGE SCALE GENOMIC DNA]</scope>
    <source>
        <strain evidence="5 6">CBS 115471</strain>
    </source>
</reference>
<evidence type="ECO:0000256" key="1">
    <source>
        <dbReference type="ARBA" id="ARBA00022737"/>
    </source>
</evidence>
<sequence length="384" mass="41591">MARSISKDETIKLFSQVLASLAEIFGVLIKVDCQGEHAPPQVDLLLLLSVIERELKALLCAILRPNENHDEDARKFVENHCCKVVLRGCSALVELLHRRLLLYMGSKGPGNPTWTEILTYLGDYRMHLLPLNGNPADQGPVNWPTVLANLDKDESSAQHQLADFRSQYRHTALSPALVEPGQPNNARDGTAPASAHHSTADQPQSQPPNVATTPYEEGLKHGQEMERRRLLDALDVIGLLGDSPQKKATRLLKAIGNRSAECVQLLIDKGADVNGIATQNEDLPLTAAARSGGSEIIEVLLKNDADIHNRSKTSGDTAILAAAAAGNIDGLKILLDRGASLTDTRTCEPELGYTPIMLAVSYGHTATVKFLVEGFEIGLCTSTR</sequence>
<dbReference type="Proteomes" id="UP000193144">
    <property type="component" value="Unassembled WGS sequence"/>
</dbReference>